<comment type="subcellular location">
    <subcellularLocation>
        <location evidence="1">Membrane</location>
        <topology evidence="1">Single-pass membrane protein</topology>
    </subcellularLocation>
</comment>
<organism evidence="15 16">
    <name type="scientific">Pocillopora meandrina</name>
    <dbReference type="NCBI Taxonomy" id="46732"/>
    <lineage>
        <taxon>Eukaryota</taxon>
        <taxon>Metazoa</taxon>
        <taxon>Cnidaria</taxon>
        <taxon>Anthozoa</taxon>
        <taxon>Hexacorallia</taxon>
        <taxon>Scleractinia</taxon>
        <taxon>Astrocoeniina</taxon>
        <taxon>Pocilloporidae</taxon>
        <taxon>Pocillopora</taxon>
    </lineage>
</organism>
<evidence type="ECO:0000256" key="11">
    <source>
        <dbReference type="SAM" id="MobiDB-lite"/>
    </source>
</evidence>
<dbReference type="Pfam" id="PF07714">
    <property type="entry name" value="PK_Tyr_Ser-Thr"/>
    <property type="match status" value="1"/>
</dbReference>
<dbReference type="PROSITE" id="PS50011">
    <property type="entry name" value="PROTEIN_KINASE_DOM"/>
    <property type="match status" value="1"/>
</dbReference>
<evidence type="ECO:0000256" key="6">
    <source>
        <dbReference type="ARBA" id="ARBA00023137"/>
    </source>
</evidence>
<dbReference type="PRINTS" id="PR00109">
    <property type="entry name" value="TYRKINASE"/>
</dbReference>
<dbReference type="Proteomes" id="UP001159428">
    <property type="component" value="Unassembled WGS sequence"/>
</dbReference>
<feature type="region of interest" description="Disordered" evidence="11">
    <location>
        <begin position="566"/>
        <end position="597"/>
    </location>
</feature>
<evidence type="ECO:0000259" key="13">
    <source>
        <dbReference type="PROSITE" id="PS50011"/>
    </source>
</evidence>
<evidence type="ECO:0000256" key="5">
    <source>
        <dbReference type="ARBA" id="ARBA00022840"/>
    </source>
</evidence>
<evidence type="ECO:0000256" key="3">
    <source>
        <dbReference type="ARBA" id="ARBA00022741"/>
    </source>
</evidence>
<dbReference type="InterPro" id="IPR036790">
    <property type="entry name" value="Frizzled_dom_sf"/>
</dbReference>
<dbReference type="InterPro" id="IPR050122">
    <property type="entry name" value="RTK"/>
</dbReference>
<dbReference type="CDD" id="cd00192">
    <property type="entry name" value="PTKc"/>
    <property type="match status" value="1"/>
</dbReference>
<evidence type="ECO:0000313" key="15">
    <source>
        <dbReference type="EMBL" id="CAH3152051.1"/>
    </source>
</evidence>
<dbReference type="PROSITE" id="PS00109">
    <property type="entry name" value="PROTEIN_KINASE_TYR"/>
    <property type="match status" value="1"/>
</dbReference>
<dbReference type="Gene3D" id="1.10.2000.10">
    <property type="entry name" value="Frizzled cysteine-rich domain"/>
    <property type="match status" value="1"/>
</dbReference>
<dbReference type="GO" id="GO:0005524">
    <property type="term" value="F:ATP binding"/>
    <property type="evidence" value="ECO:0007669"/>
    <property type="project" value="UniProtKB-UniRule"/>
</dbReference>
<dbReference type="FunFam" id="1.10.510.10:FF:000554">
    <property type="entry name" value="Predicted protein"/>
    <property type="match status" value="1"/>
</dbReference>
<feature type="domain" description="Protein kinase" evidence="13">
    <location>
        <begin position="263"/>
        <end position="537"/>
    </location>
</feature>
<accession>A0AAU9XLF6</accession>
<proteinExistence type="predicted"/>
<dbReference type="InterPro" id="IPR011009">
    <property type="entry name" value="Kinase-like_dom_sf"/>
</dbReference>
<dbReference type="PROSITE" id="PS00107">
    <property type="entry name" value="PROTEIN_KINASE_ATP"/>
    <property type="match status" value="1"/>
</dbReference>
<dbReference type="PANTHER" id="PTHR24416">
    <property type="entry name" value="TYROSINE-PROTEIN KINASE RECEPTOR"/>
    <property type="match status" value="1"/>
</dbReference>
<dbReference type="GO" id="GO:0005886">
    <property type="term" value="C:plasma membrane"/>
    <property type="evidence" value="ECO:0007669"/>
    <property type="project" value="TreeGrafter"/>
</dbReference>
<keyword evidence="7" id="KW-1015">Disulfide bond</keyword>
<comment type="caution">
    <text evidence="15">The sequence shown here is derived from an EMBL/GenBank/DDBJ whole genome shotgun (WGS) entry which is preliminary data.</text>
</comment>
<name>A0AAU9XLF6_9CNID</name>
<dbReference type="EMBL" id="CALNXJ010000050">
    <property type="protein sequence ID" value="CAH3152051.1"/>
    <property type="molecule type" value="Genomic_DNA"/>
</dbReference>
<dbReference type="GO" id="GO:0051897">
    <property type="term" value="P:positive regulation of phosphatidylinositol 3-kinase/protein kinase B signal transduction"/>
    <property type="evidence" value="ECO:0007669"/>
    <property type="project" value="TreeGrafter"/>
</dbReference>
<evidence type="ECO:0000313" key="16">
    <source>
        <dbReference type="Proteomes" id="UP001159428"/>
    </source>
</evidence>
<dbReference type="SUPFAM" id="SSF63501">
    <property type="entry name" value="Frizzled cysteine-rich domain"/>
    <property type="match status" value="1"/>
</dbReference>
<evidence type="ECO:0000256" key="12">
    <source>
        <dbReference type="SAM" id="Phobius"/>
    </source>
</evidence>
<dbReference type="InterPro" id="IPR020067">
    <property type="entry name" value="Frizzled_dom"/>
</dbReference>
<evidence type="ECO:0000256" key="1">
    <source>
        <dbReference type="ARBA" id="ARBA00004167"/>
    </source>
</evidence>
<comment type="caution">
    <text evidence="9">Lacks conserved residue(s) required for the propagation of feature annotation.</text>
</comment>
<dbReference type="SUPFAM" id="SSF56112">
    <property type="entry name" value="Protein kinase-like (PK-like)"/>
    <property type="match status" value="1"/>
</dbReference>
<reference evidence="15 16" key="1">
    <citation type="submission" date="2022-05" db="EMBL/GenBank/DDBJ databases">
        <authorList>
            <consortium name="Genoscope - CEA"/>
            <person name="William W."/>
        </authorList>
    </citation>
    <scope>NUCLEOTIDE SEQUENCE [LARGE SCALE GENOMIC DNA]</scope>
</reference>
<feature type="compositionally biased region" description="Low complexity" evidence="11">
    <location>
        <begin position="581"/>
        <end position="590"/>
    </location>
</feature>
<dbReference type="Gene3D" id="3.30.200.20">
    <property type="entry name" value="Phosphorylase Kinase, domain 1"/>
    <property type="match status" value="1"/>
</dbReference>
<dbReference type="GO" id="GO:0007169">
    <property type="term" value="P:cell surface receptor protein tyrosine kinase signaling pathway"/>
    <property type="evidence" value="ECO:0007669"/>
    <property type="project" value="TreeGrafter"/>
</dbReference>
<keyword evidence="3 10" id="KW-0547">Nucleotide-binding</keyword>
<feature type="domain" description="FZ" evidence="14">
    <location>
        <begin position="18"/>
        <end position="164"/>
    </location>
</feature>
<keyword evidence="4" id="KW-0418">Kinase</keyword>
<dbReference type="SMART" id="SM00219">
    <property type="entry name" value="TyrKc"/>
    <property type="match status" value="1"/>
</dbReference>
<dbReference type="Pfam" id="PF01392">
    <property type="entry name" value="Fz"/>
    <property type="match status" value="1"/>
</dbReference>
<evidence type="ECO:0000259" key="14">
    <source>
        <dbReference type="PROSITE" id="PS50038"/>
    </source>
</evidence>
<keyword evidence="6" id="KW-0829">Tyrosine-protein kinase</keyword>
<dbReference type="PANTHER" id="PTHR24416:SF614">
    <property type="entry name" value="PROTEIN KINASE DOMAIN-CONTAINING PROTEIN"/>
    <property type="match status" value="1"/>
</dbReference>
<evidence type="ECO:0000256" key="7">
    <source>
        <dbReference type="ARBA" id="ARBA00023157"/>
    </source>
</evidence>
<dbReference type="InterPro" id="IPR000719">
    <property type="entry name" value="Prot_kinase_dom"/>
</dbReference>
<gene>
    <name evidence="15" type="ORF">PMEA_00026484</name>
</gene>
<keyword evidence="12" id="KW-0472">Membrane</keyword>
<evidence type="ECO:0000256" key="2">
    <source>
        <dbReference type="ARBA" id="ARBA00022679"/>
    </source>
</evidence>
<dbReference type="GO" id="GO:0043235">
    <property type="term" value="C:receptor complex"/>
    <property type="evidence" value="ECO:0007669"/>
    <property type="project" value="TreeGrafter"/>
</dbReference>
<keyword evidence="5 10" id="KW-0067">ATP-binding</keyword>
<keyword evidence="12" id="KW-1133">Transmembrane helix</keyword>
<dbReference type="PROSITE" id="PS50038">
    <property type="entry name" value="FZ"/>
    <property type="match status" value="1"/>
</dbReference>
<dbReference type="InterPro" id="IPR001245">
    <property type="entry name" value="Ser-Thr/Tyr_kinase_cat_dom"/>
</dbReference>
<protein>
    <recommendedName>
        <fullName evidence="17">Protein kinase domain-containing protein</fullName>
    </recommendedName>
</protein>
<dbReference type="GO" id="GO:0004714">
    <property type="term" value="F:transmembrane receptor protein tyrosine kinase activity"/>
    <property type="evidence" value="ECO:0007669"/>
    <property type="project" value="UniProtKB-EC"/>
</dbReference>
<dbReference type="InterPro" id="IPR020635">
    <property type="entry name" value="Tyr_kinase_cat_dom"/>
</dbReference>
<evidence type="ECO:0000256" key="10">
    <source>
        <dbReference type="PROSITE-ProRule" id="PRU10141"/>
    </source>
</evidence>
<dbReference type="InterPro" id="IPR017441">
    <property type="entry name" value="Protein_kinase_ATP_BS"/>
</dbReference>
<feature type="compositionally biased region" description="Basic and acidic residues" evidence="11">
    <location>
        <begin position="566"/>
        <end position="577"/>
    </location>
</feature>
<dbReference type="Gene3D" id="1.10.510.10">
    <property type="entry name" value="Transferase(Phosphotransferase) domain 1"/>
    <property type="match status" value="1"/>
</dbReference>
<feature type="transmembrane region" description="Helical" evidence="12">
    <location>
        <begin position="185"/>
        <end position="208"/>
    </location>
</feature>
<keyword evidence="2" id="KW-0808">Transferase</keyword>
<dbReference type="GO" id="GO:0010976">
    <property type="term" value="P:positive regulation of neuron projection development"/>
    <property type="evidence" value="ECO:0007669"/>
    <property type="project" value="TreeGrafter"/>
</dbReference>
<comment type="catalytic activity">
    <reaction evidence="8">
        <text>L-tyrosyl-[protein] + ATP = O-phospho-L-tyrosyl-[protein] + ADP + H(+)</text>
        <dbReference type="Rhea" id="RHEA:10596"/>
        <dbReference type="Rhea" id="RHEA-COMP:10136"/>
        <dbReference type="Rhea" id="RHEA-COMP:20101"/>
        <dbReference type="ChEBI" id="CHEBI:15378"/>
        <dbReference type="ChEBI" id="CHEBI:30616"/>
        <dbReference type="ChEBI" id="CHEBI:46858"/>
        <dbReference type="ChEBI" id="CHEBI:61978"/>
        <dbReference type="ChEBI" id="CHEBI:456216"/>
        <dbReference type="EC" id="2.7.10.1"/>
    </reaction>
</comment>
<evidence type="ECO:0008006" key="17">
    <source>
        <dbReference type="Google" id="ProtNLM"/>
    </source>
</evidence>
<evidence type="ECO:0000256" key="4">
    <source>
        <dbReference type="ARBA" id="ARBA00022777"/>
    </source>
</evidence>
<feature type="binding site" evidence="10">
    <location>
        <position position="299"/>
    </location>
    <ligand>
        <name>ATP</name>
        <dbReference type="ChEBI" id="CHEBI:30616"/>
    </ligand>
</feature>
<keyword evidence="12" id="KW-0812">Transmembrane</keyword>
<sequence length="621" mass="69744">MTTSYVSSTKAPLSTPAGPKSTCQVYHGQVCDQWLNYTMLEYRWSPRFIDSRFGLNGTERVILEFMYAINRIDGQEKCKDILKALLCLYVLPPCNENNERYHYCREDCEVVFQECYSAMREMLGAAKYILEKLGIEFAHVGVPDCAKLNYSDSYKATNTTCLHWGLFDFSTAETVTNVPPRSHTAALAGAVGGVTALVVFAVIIACIYKRRKKKTMQGFAGVTFTALSMRDRIRAEAMRALDESKVMSLFNPDDIKQLPLTSIEYVRDLGSGNFGLVFLGTAYGLIEGKPEAELMVAVKTLKEGCSTETKEDFFKEVALMSLLHHTNIVELLAVSTEEEPYGMIFEFMELGDLNQYLRKAGPFFEGDEKERVNLTQDDLMSMSLQCAAGMEHLQTLRFVHRDVATRNCLVGTGLIVKISDFGMSRDIYASDYYKVEGQAVLPIRWMPPEALLLGKFTVESDIYSFGVLLWEIYTLALQPYYGYTNEEVVEFIKKGVHLGQPEDCPDRVYQIMKNCWHKEASQRPNFTLMIAQLKQEVNTHYDSLDSPCVSDKQPLYQNIGVSSEEIKEEHPVAERAAGKISQPAPSAPQSSVPPPSAYINVACNPGFHSDDEDGVFEDGIL</sequence>
<dbReference type="AlphaFoldDB" id="A0AAU9XLF6"/>
<evidence type="ECO:0000256" key="9">
    <source>
        <dbReference type="PROSITE-ProRule" id="PRU00090"/>
    </source>
</evidence>
<keyword evidence="16" id="KW-1185">Reference proteome</keyword>
<dbReference type="InterPro" id="IPR008266">
    <property type="entry name" value="Tyr_kinase_AS"/>
</dbReference>
<evidence type="ECO:0000256" key="8">
    <source>
        <dbReference type="ARBA" id="ARBA00051243"/>
    </source>
</evidence>